<accession>A0A2S5KNV2</accession>
<feature type="transmembrane region" description="Helical" evidence="7">
    <location>
        <begin position="69"/>
        <end position="88"/>
    </location>
</feature>
<evidence type="ECO:0000256" key="6">
    <source>
        <dbReference type="ARBA" id="ARBA00023136"/>
    </source>
</evidence>
<evidence type="ECO:0000256" key="7">
    <source>
        <dbReference type="SAM" id="Phobius"/>
    </source>
</evidence>
<feature type="transmembrane region" description="Helical" evidence="7">
    <location>
        <begin position="147"/>
        <end position="170"/>
    </location>
</feature>
<comment type="caution">
    <text evidence="8">The sequence shown here is derived from an EMBL/GenBank/DDBJ whole genome shotgun (WGS) entry which is preliminary data.</text>
</comment>
<feature type="transmembrane region" description="Helical" evidence="7">
    <location>
        <begin position="40"/>
        <end position="63"/>
    </location>
</feature>
<evidence type="ECO:0000256" key="4">
    <source>
        <dbReference type="ARBA" id="ARBA00022692"/>
    </source>
</evidence>
<organism evidence="8 9">
    <name type="scientific">Proteobacteria bacterium 228</name>
    <dbReference type="NCBI Taxonomy" id="2083153"/>
    <lineage>
        <taxon>Bacteria</taxon>
        <taxon>Pseudomonadati</taxon>
        <taxon>Pseudomonadota</taxon>
    </lineage>
</organism>
<sequence length="209" mass="22414">MSLSVWITFFVATLLLSLTPGPGAVNTMSNGLKHGLRGSIAGIVGLQLGLLAVVAVVGIGLGALVATSVVAFTLIKWVGVGYLVYLGIRKWREKSTLDWQAGGDLRKQDSLKQLWTAFFVNLTNPKSIIFLGALFPQFLDLNQPLLAQYLILGATMVSVDFVVMVGFASLASRLRPFFADSARVKMQNRVLGSFFIGAGSLLAVARMGH</sequence>
<keyword evidence="6 7" id="KW-0472">Membrane</keyword>
<evidence type="ECO:0000256" key="2">
    <source>
        <dbReference type="ARBA" id="ARBA00007928"/>
    </source>
</evidence>
<dbReference type="InterPro" id="IPR001123">
    <property type="entry name" value="LeuE-type"/>
</dbReference>
<comment type="similarity">
    <text evidence="2">Belongs to the Rht family.</text>
</comment>
<protein>
    <submittedName>
        <fullName evidence="8">Homoserine/homoserine lactone efflux protein</fullName>
    </submittedName>
</protein>
<reference evidence="8 9" key="1">
    <citation type="submission" date="2018-02" db="EMBL/GenBank/DDBJ databases">
        <title>novel marine gammaproteobacteria from coastal saline agro ecosystem.</title>
        <authorList>
            <person name="Krishnan R."/>
            <person name="Ramesh Kumar N."/>
        </authorList>
    </citation>
    <scope>NUCLEOTIDE SEQUENCE [LARGE SCALE GENOMIC DNA]</scope>
    <source>
        <strain evidence="8 9">228</strain>
    </source>
</reference>
<evidence type="ECO:0000313" key="8">
    <source>
        <dbReference type="EMBL" id="PPC76491.1"/>
    </source>
</evidence>
<evidence type="ECO:0000313" key="9">
    <source>
        <dbReference type="Proteomes" id="UP000238196"/>
    </source>
</evidence>
<keyword evidence="5 7" id="KW-1133">Transmembrane helix</keyword>
<dbReference type="PIRSF" id="PIRSF006324">
    <property type="entry name" value="LeuE"/>
    <property type="match status" value="1"/>
</dbReference>
<dbReference type="GO" id="GO:0005886">
    <property type="term" value="C:plasma membrane"/>
    <property type="evidence" value="ECO:0007669"/>
    <property type="project" value="UniProtKB-SubCell"/>
</dbReference>
<dbReference type="PANTHER" id="PTHR30086">
    <property type="entry name" value="ARGININE EXPORTER PROTEIN ARGO"/>
    <property type="match status" value="1"/>
</dbReference>
<dbReference type="NCBIfam" id="NF007812">
    <property type="entry name" value="PRK10520.1"/>
    <property type="match status" value="1"/>
</dbReference>
<dbReference type="PANTHER" id="PTHR30086:SF14">
    <property type="entry name" value="HOMOSERINE_HOMOSERINE LACTONE EFFLUX PROTEIN"/>
    <property type="match status" value="1"/>
</dbReference>
<feature type="transmembrane region" description="Helical" evidence="7">
    <location>
        <begin position="190"/>
        <end position="208"/>
    </location>
</feature>
<dbReference type="Proteomes" id="UP000238196">
    <property type="component" value="Unassembled WGS sequence"/>
</dbReference>
<gene>
    <name evidence="8" type="ORF">C4K68_15235</name>
</gene>
<comment type="subcellular location">
    <subcellularLocation>
        <location evidence="1">Cell membrane</location>
        <topology evidence="1">Multi-pass membrane protein</topology>
    </subcellularLocation>
</comment>
<dbReference type="OrthoDB" id="9812084at2"/>
<feature type="transmembrane region" description="Helical" evidence="7">
    <location>
        <begin position="6"/>
        <end position="28"/>
    </location>
</feature>
<evidence type="ECO:0000256" key="5">
    <source>
        <dbReference type="ARBA" id="ARBA00022989"/>
    </source>
</evidence>
<dbReference type="Pfam" id="PF01810">
    <property type="entry name" value="LysE"/>
    <property type="match status" value="1"/>
</dbReference>
<name>A0A2S5KNV2_9PROT</name>
<dbReference type="AlphaFoldDB" id="A0A2S5KNV2"/>
<dbReference type="GO" id="GO:0042970">
    <property type="term" value="F:homoserine transmembrane transporter activity"/>
    <property type="evidence" value="ECO:0007669"/>
    <property type="project" value="TreeGrafter"/>
</dbReference>
<evidence type="ECO:0000256" key="3">
    <source>
        <dbReference type="ARBA" id="ARBA00022475"/>
    </source>
</evidence>
<evidence type="ECO:0000256" key="1">
    <source>
        <dbReference type="ARBA" id="ARBA00004651"/>
    </source>
</evidence>
<feature type="transmembrane region" description="Helical" evidence="7">
    <location>
        <begin position="114"/>
        <end position="135"/>
    </location>
</feature>
<proteinExistence type="inferred from homology"/>
<dbReference type="EMBL" id="PRLP01000051">
    <property type="protein sequence ID" value="PPC76491.1"/>
    <property type="molecule type" value="Genomic_DNA"/>
</dbReference>
<keyword evidence="3" id="KW-1003">Cell membrane</keyword>
<keyword evidence="4 7" id="KW-0812">Transmembrane</keyword>